<dbReference type="KEGG" id="cqi:110705292"/>
<dbReference type="GeneID" id="110705292"/>
<dbReference type="Proteomes" id="UP000596660">
    <property type="component" value="Unplaced"/>
</dbReference>
<evidence type="ECO:0000313" key="2">
    <source>
        <dbReference type="EnsemblPlants" id="AUR62009153-RA:cds"/>
    </source>
</evidence>
<sequence length="292" mass="34067">MMRVAKKKLKKSSNDKFLWWKKIERDVSRVGVTAALDVKAEKKRQRECLAELEKVKKRRAETAGRNEELFLQRERAKAAVAHLDYDLSVKKEDAFVVEQSLVRYRIRFRRGAAKPIDILTLVNHHEFNVDDYDQLFKGLSLGQLEELYYDIQELLNHHVKGEFWEAILVICEWKMREEATRKDDNLCVVGGVHPSVETDVRDFLQGISTYKELLALQSQIESEMRSGKANVVEYWEAVLRLIPLYKAKMFLKDYQHENSKDFSQETMSTPELEDSFDDAIIIDSDEDSVFVG</sequence>
<reference evidence="2" key="1">
    <citation type="journal article" date="2017" name="Nature">
        <title>The genome of Chenopodium quinoa.</title>
        <authorList>
            <person name="Jarvis D.E."/>
            <person name="Ho Y.S."/>
            <person name="Lightfoot D.J."/>
            <person name="Schmoeckel S.M."/>
            <person name="Li B."/>
            <person name="Borm T.J.A."/>
            <person name="Ohyanagi H."/>
            <person name="Mineta K."/>
            <person name="Michell C.T."/>
            <person name="Saber N."/>
            <person name="Kharbatia N.M."/>
            <person name="Rupper R.R."/>
            <person name="Sharp A.R."/>
            <person name="Dally N."/>
            <person name="Boughton B.A."/>
            <person name="Woo Y.H."/>
            <person name="Gao G."/>
            <person name="Schijlen E.G.W.M."/>
            <person name="Guo X."/>
            <person name="Momin A.A."/>
            <person name="Negrao S."/>
            <person name="Al-Babili S."/>
            <person name="Gehring C."/>
            <person name="Roessner U."/>
            <person name="Jung C."/>
            <person name="Murphy K."/>
            <person name="Arold S.T."/>
            <person name="Gojobori T."/>
            <person name="van der Linden C.G."/>
            <person name="van Loo E.N."/>
            <person name="Jellen E.N."/>
            <person name="Maughan P.J."/>
            <person name="Tester M."/>
        </authorList>
    </citation>
    <scope>NUCLEOTIDE SEQUENCE [LARGE SCALE GENOMIC DNA]</scope>
    <source>
        <strain evidence="2">cv. PI 614886</strain>
    </source>
</reference>
<organism evidence="2 3">
    <name type="scientific">Chenopodium quinoa</name>
    <name type="common">Quinoa</name>
    <dbReference type="NCBI Taxonomy" id="63459"/>
    <lineage>
        <taxon>Eukaryota</taxon>
        <taxon>Viridiplantae</taxon>
        <taxon>Streptophyta</taxon>
        <taxon>Embryophyta</taxon>
        <taxon>Tracheophyta</taxon>
        <taxon>Spermatophyta</taxon>
        <taxon>Magnoliopsida</taxon>
        <taxon>eudicotyledons</taxon>
        <taxon>Gunneridae</taxon>
        <taxon>Pentapetalae</taxon>
        <taxon>Caryophyllales</taxon>
        <taxon>Chenopodiaceae</taxon>
        <taxon>Chenopodioideae</taxon>
        <taxon>Atripliceae</taxon>
        <taxon>Chenopodium</taxon>
    </lineage>
</organism>
<proteinExistence type="predicted"/>
<accession>A0A803LBB4</accession>
<dbReference type="OrthoDB" id="1734495at2759"/>
<name>A0A803LBB4_CHEQI</name>
<dbReference type="Pfam" id="PF10312">
    <property type="entry name" value="Cactin_mid"/>
    <property type="match status" value="1"/>
</dbReference>
<feature type="domain" description="Splicing factor cactin central" evidence="1">
    <location>
        <begin position="89"/>
        <end position="254"/>
    </location>
</feature>
<dbReference type="RefSeq" id="XP_021738823.1">
    <property type="nucleotide sequence ID" value="XM_021883131.1"/>
</dbReference>
<dbReference type="GO" id="GO:0005737">
    <property type="term" value="C:cytoplasm"/>
    <property type="evidence" value="ECO:0007669"/>
    <property type="project" value="TreeGrafter"/>
</dbReference>
<dbReference type="GO" id="GO:0005681">
    <property type="term" value="C:spliceosomal complex"/>
    <property type="evidence" value="ECO:0007669"/>
    <property type="project" value="TreeGrafter"/>
</dbReference>
<dbReference type="GO" id="GO:0045292">
    <property type="term" value="P:mRNA cis splicing, via spliceosome"/>
    <property type="evidence" value="ECO:0007669"/>
    <property type="project" value="TreeGrafter"/>
</dbReference>
<dbReference type="AlphaFoldDB" id="A0A803LBB4"/>
<dbReference type="PANTHER" id="PTHR21737:SF4">
    <property type="entry name" value="SPLICING FACTOR CACTIN"/>
    <property type="match status" value="1"/>
</dbReference>
<reference evidence="2" key="2">
    <citation type="submission" date="2021-03" db="UniProtKB">
        <authorList>
            <consortium name="EnsemblPlants"/>
        </authorList>
    </citation>
    <scope>IDENTIFICATION</scope>
</reference>
<dbReference type="PANTHER" id="PTHR21737">
    <property type="entry name" value="POLYGLUTAMINE BINDING PROTEIN 1/MARVEL MEMBRANE-ASSOCIATING DOMAIN CONTAINING 3"/>
    <property type="match status" value="1"/>
</dbReference>
<keyword evidence="3" id="KW-1185">Reference proteome</keyword>
<evidence type="ECO:0000313" key="3">
    <source>
        <dbReference type="Proteomes" id="UP000596660"/>
    </source>
</evidence>
<dbReference type="EnsemblPlants" id="AUR62009153-RA">
    <property type="protein sequence ID" value="AUR62009153-RA:cds"/>
    <property type="gene ID" value="AUR62009153"/>
</dbReference>
<dbReference type="InterPro" id="IPR018816">
    <property type="entry name" value="Cactin_central"/>
</dbReference>
<gene>
    <name evidence="2" type="primary">LOC110705292</name>
</gene>
<protein>
    <recommendedName>
        <fullName evidence="1">Splicing factor cactin central domain-containing protein</fullName>
    </recommendedName>
</protein>
<evidence type="ECO:0000259" key="1">
    <source>
        <dbReference type="Pfam" id="PF10312"/>
    </source>
</evidence>
<dbReference type="Gramene" id="AUR62009153-RA">
    <property type="protein sequence ID" value="AUR62009153-RA:cds"/>
    <property type="gene ID" value="AUR62009153"/>
</dbReference>